<evidence type="ECO:0000313" key="3">
    <source>
        <dbReference type="Proteomes" id="UP000053676"/>
    </source>
</evidence>
<dbReference type="KEGG" id="nai:NECAME_03292"/>
<keyword evidence="1" id="KW-0812">Transmembrane</keyword>
<protein>
    <recommendedName>
        <fullName evidence="4">Neuropeptide-like protein 31 family protein</fullName>
    </recommendedName>
</protein>
<evidence type="ECO:0008006" key="4">
    <source>
        <dbReference type="Google" id="ProtNLM"/>
    </source>
</evidence>
<evidence type="ECO:0000256" key="1">
    <source>
        <dbReference type="SAM" id="Phobius"/>
    </source>
</evidence>
<dbReference type="Proteomes" id="UP000053676">
    <property type="component" value="Unassembled WGS sequence"/>
</dbReference>
<feature type="transmembrane region" description="Helical" evidence="1">
    <location>
        <begin position="71"/>
        <end position="90"/>
    </location>
</feature>
<accession>W2T869</accession>
<sequence length="135" mass="15111">NIVVDEPVLRKRSGSAGSSSELIAAFIKKSIIADKKTTEKAVRSEHLSMNILTLNLCEVLHFKLLEMLRHAFLITLCIVALLCVVEAQWGRGYYGGYGRPRYGGWGRPYGGYGYGRPYGYGYGRPYGGYGRRYYG</sequence>
<gene>
    <name evidence="2" type="ORF">NECAME_03292</name>
</gene>
<dbReference type="EMBL" id="KI660189">
    <property type="protein sequence ID" value="ETN77192.1"/>
    <property type="molecule type" value="Genomic_DNA"/>
</dbReference>
<proteinExistence type="predicted"/>
<organism evidence="2 3">
    <name type="scientific">Necator americanus</name>
    <name type="common">Human hookworm</name>
    <dbReference type="NCBI Taxonomy" id="51031"/>
    <lineage>
        <taxon>Eukaryota</taxon>
        <taxon>Metazoa</taxon>
        <taxon>Ecdysozoa</taxon>
        <taxon>Nematoda</taxon>
        <taxon>Chromadorea</taxon>
        <taxon>Rhabditida</taxon>
        <taxon>Rhabditina</taxon>
        <taxon>Rhabditomorpha</taxon>
        <taxon>Strongyloidea</taxon>
        <taxon>Ancylostomatidae</taxon>
        <taxon>Bunostominae</taxon>
        <taxon>Necator</taxon>
    </lineage>
</organism>
<reference evidence="3" key="1">
    <citation type="journal article" date="2014" name="Nat. Genet.">
        <title>Genome of the human hookworm Necator americanus.</title>
        <authorList>
            <person name="Tang Y.T."/>
            <person name="Gao X."/>
            <person name="Rosa B.A."/>
            <person name="Abubucker S."/>
            <person name="Hallsworth-Pepin K."/>
            <person name="Martin J."/>
            <person name="Tyagi R."/>
            <person name="Heizer E."/>
            <person name="Zhang X."/>
            <person name="Bhonagiri-Palsikar V."/>
            <person name="Minx P."/>
            <person name="Warren W.C."/>
            <person name="Wang Q."/>
            <person name="Zhan B."/>
            <person name="Hotez P.J."/>
            <person name="Sternberg P.W."/>
            <person name="Dougall A."/>
            <person name="Gaze S.T."/>
            <person name="Mulvenna J."/>
            <person name="Sotillo J."/>
            <person name="Ranganathan S."/>
            <person name="Rabelo E.M."/>
            <person name="Wilson R.K."/>
            <person name="Felgner P.L."/>
            <person name="Bethony J."/>
            <person name="Hawdon J.M."/>
            <person name="Gasser R.B."/>
            <person name="Loukas A."/>
            <person name="Mitreva M."/>
        </authorList>
    </citation>
    <scope>NUCLEOTIDE SEQUENCE [LARGE SCALE GENOMIC DNA]</scope>
</reference>
<evidence type="ECO:0000313" key="2">
    <source>
        <dbReference type="EMBL" id="ETN77192.1"/>
    </source>
</evidence>
<feature type="non-terminal residue" evidence="2">
    <location>
        <position position="1"/>
    </location>
</feature>
<name>W2T869_NECAM</name>
<keyword evidence="3" id="KW-1185">Reference proteome</keyword>
<keyword evidence="1" id="KW-0472">Membrane</keyword>
<dbReference type="GeneID" id="25343329"/>
<dbReference type="AlphaFoldDB" id="W2T869"/>
<keyword evidence="1" id="KW-1133">Transmembrane helix</keyword>
<dbReference type="CTD" id="25343329"/>